<gene>
    <name evidence="1" type="ORF">DP116_21820</name>
</gene>
<dbReference type="EMBL" id="QMEB01000207">
    <property type="protein sequence ID" value="NMG21943.1"/>
    <property type="molecule type" value="Genomic_DNA"/>
</dbReference>
<organism evidence="1 2">
    <name type="scientific">Brasilonema bromeliae SPC951</name>
    <dbReference type="NCBI Taxonomy" id="385972"/>
    <lineage>
        <taxon>Bacteria</taxon>
        <taxon>Bacillati</taxon>
        <taxon>Cyanobacteriota</taxon>
        <taxon>Cyanophyceae</taxon>
        <taxon>Nostocales</taxon>
        <taxon>Scytonemataceae</taxon>
        <taxon>Brasilonema</taxon>
        <taxon>Bromeliae group (in: Brasilonema)</taxon>
    </lineage>
</organism>
<proteinExistence type="predicted"/>
<dbReference type="Proteomes" id="UP000718564">
    <property type="component" value="Unassembled WGS sequence"/>
</dbReference>
<sequence>MKLLQSNGDPKDTDSFKRWQARILDTAYHKVWIDYSLPDLVSIEILLSSGCKAILIFKQKPLLQFSPTRVLKFSCTSIFQSLIAASISILSRFNLIFFLL</sequence>
<keyword evidence="2" id="KW-1185">Reference proteome</keyword>
<evidence type="ECO:0000313" key="1">
    <source>
        <dbReference type="EMBL" id="NMG21943.1"/>
    </source>
</evidence>
<evidence type="ECO:0000313" key="2">
    <source>
        <dbReference type="Proteomes" id="UP000718564"/>
    </source>
</evidence>
<comment type="caution">
    <text evidence="1">The sequence shown here is derived from an EMBL/GenBank/DDBJ whole genome shotgun (WGS) entry which is preliminary data.</text>
</comment>
<accession>A0ABX1PBU5</accession>
<name>A0ABX1PBU5_9CYAN</name>
<protein>
    <submittedName>
        <fullName evidence="1">Uncharacterized protein</fullName>
    </submittedName>
</protein>
<reference evidence="1 2" key="1">
    <citation type="submission" date="2018-06" db="EMBL/GenBank/DDBJ databases">
        <title>Comparative genomics of Brasilonema spp. strains.</title>
        <authorList>
            <person name="Alvarenga D.O."/>
            <person name="Fiore M.F."/>
            <person name="Varani A.M."/>
        </authorList>
    </citation>
    <scope>NUCLEOTIDE SEQUENCE [LARGE SCALE GENOMIC DNA]</scope>
    <source>
        <strain evidence="1 2">SPC951</strain>
    </source>
</reference>